<proteinExistence type="predicted"/>
<protein>
    <submittedName>
        <fullName evidence="1">Uncharacterized protein</fullName>
    </submittedName>
</protein>
<dbReference type="Proteomes" id="UP000245698">
    <property type="component" value="Unassembled WGS sequence"/>
</dbReference>
<dbReference type="EMBL" id="FUIG01000057">
    <property type="protein sequence ID" value="SJM34605.1"/>
    <property type="molecule type" value="Genomic_DNA"/>
</dbReference>
<dbReference type="AlphaFoldDB" id="A0A2P9ATV9"/>
<evidence type="ECO:0000313" key="2">
    <source>
        <dbReference type="Proteomes" id="UP000245698"/>
    </source>
</evidence>
<reference evidence="2" key="1">
    <citation type="submission" date="2016-12" db="EMBL/GenBank/DDBJ databases">
        <authorList>
            <person name="Brunel B."/>
        </authorList>
    </citation>
    <scope>NUCLEOTIDE SEQUENCE [LARGE SCALE GENOMIC DNA]</scope>
</reference>
<gene>
    <name evidence="1" type="ORF">BQ8482_480088</name>
</gene>
<evidence type="ECO:0000313" key="1">
    <source>
        <dbReference type="EMBL" id="SJM34605.1"/>
    </source>
</evidence>
<sequence>MLCDGFYAVDFGMVLICANDPPPRRVFCFGAVHGKVSNRNTIPFAANQIAPRWRIFLNRRSGKTSIRNSNCLIRPLRGSLHFPNCHFLLGSSAGLT</sequence>
<keyword evidence="2" id="KW-1185">Reference proteome</keyword>
<accession>A0A2P9ATV9</accession>
<name>A0A2P9ATV9_9HYPH</name>
<organism evidence="1 2">
    <name type="scientific">Mesorhizobium delmotii</name>
    <dbReference type="NCBI Taxonomy" id="1631247"/>
    <lineage>
        <taxon>Bacteria</taxon>
        <taxon>Pseudomonadati</taxon>
        <taxon>Pseudomonadota</taxon>
        <taxon>Alphaproteobacteria</taxon>
        <taxon>Hyphomicrobiales</taxon>
        <taxon>Phyllobacteriaceae</taxon>
        <taxon>Mesorhizobium</taxon>
    </lineage>
</organism>